<dbReference type="SUPFAM" id="SSF53383">
    <property type="entry name" value="PLP-dependent transferases"/>
    <property type="match status" value="1"/>
</dbReference>
<evidence type="ECO:0000313" key="12">
    <source>
        <dbReference type="Proteomes" id="UP000603234"/>
    </source>
</evidence>
<dbReference type="CDD" id="cd00609">
    <property type="entry name" value="AAT_like"/>
    <property type="match status" value="1"/>
</dbReference>
<evidence type="ECO:0000256" key="2">
    <source>
        <dbReference type="ARBA" id="ARBA00007970"/>
    </source>
</evidence>
<comment type="catalytic activity">
    <reaction evidence="9">
        <text>L-histidinol phosphate + 2-oxoglutarate = 3-(imidazol-4-yl)-2-oxopropyl phosphate + L-glutamate</text>
        <dbReference type="Rhea" id="RHEA:23744"/>
        <dbReference type="ChEBI" id="CHEBI:16810"/>
        <dbReference type="ChEBI" id="CHEBI:29985"/>
        <dbReference type="ChEBI" id="CHEBI:57766"/>
        <dbReference type="ChEBI" id="CHEBI:57980"/>
        <dbReference type="EC" id="2.6.1.9"/>
    </reaction>
</comment>
<evidence type="ECO:0000256" key="7">
    <source>
        <dbReference type="ARBA" id="ARBA00022898"/>
    </source>
</evidence>
<dbReference type="InterPro" id="IPR001917">
    <property type="entry name" value="Aminotrans_II_pyridoxalP_BS"/>
</dbReference>
<dbReference type="PANTHER" id="PTHR42885">
    <property type="entry name" value="HISTIDINOL-PHOSPHATE AMINOTRANSFERASE-RELATED"/>
    <property type="match status" value="1"/>
</dbReference>
<sequence>MENLIRKNIQNLVAYKVDAPQYEIIVNANESPYDFPMILKRKFTDEICNTDLNRYPEACFPELLKALSDYTGIPTDGIICGSGSDELIAMINQAFVNPGDVVVSHSPSFDMYNIWANISDSRHIRVPDLPGHLPDVDGLIKAACDNQAKLLYLCNPNNPTGYIFPKQDIIKILDAVPSLVVLDEAYIEFFGESGVDLLANYPRLLILRTLSKAFGLAGIRCGYALGNKPVIDVLYKVKAPYNLNVLTQKLAVLALQNRDKTLKNLAEIKSEREKVMAVLKEFPNLTVYPSGSNFIYFETPLAEKIYEALLSRNILIKRFKETGTCPESIRFSMGKPKENQKILEIIREVVYNEA</sequence>
<dbReference type="HAMAP" id="MF_01023">
    <property type="entry name" value="HisC_aminotrans_2"/>
    <property type="match status" value="1"/>
</dbReference>
<dbReference type="PANTHER" id="PTHR42885:SF2">
    <property type="entry name" value="HISTIDINOL-PHOSPHATE AMINOTRANSFERASE"/>
    <property type="match status" value="1"/>
</dbReference>
<protein>
    <recommendedName>
        <fullName evidence="9">Histidinol-phosphate aminotransferase</fullName>
        <ecNumber evidence="9">2.6.1.9</ecNumber>
    </recommendedName>
    <alternativeName>
        <fullName evidence="9">Imidazole acetol-phosphate transaminase</fullName>
    </alternativeName>
</protein>
<evidence type="ECO:0000256" key="9">
    <source>
        <dbReference type="HAMAP-Rule" id="MF_01023"/>
    </source>
</evidence>
<dbReference type="Gene3D" id="3.40.640.10">
    <property type="entry name" value="Type I PLP-dependent aspartate aminotransferase-like (Major domain)"/>
    <property type="match status" value="1"/>
</dbReference>
<comment type="caution">
    <text evidence="11">The sequence shown here is derived from an EMBL/GenBank/DDBJ whole genome shotgun (WGS) entry which is preliminary data.</text>
</comment>
<keyword evidence="6 9" id="KW-0808">Transferase</keyword>
<comment type="cofactor">
    <cofactor evidence="1 9">
        <name>pyridoxal 5'-phosphate</name>
        <dbReference type="ChEBI" id="CHEBI:597326"/>
    </cofactor>
</comment>
<keyword evidence="8 9" id="KW-0368">Histidine biosynthesis</keyword>
<evidence type="ECO:0000256" key="4">
    <source>
        <dbReference type="ARBA" id="ARBA00022576"/>
    </source>
</evidence>
<dbReference type="PROSITE" id="PS00599">
    <property type="entry name" value="AA_TRANSFER_CLASS_2"/>
    <property type="match status" value="1"/>
</dbReference>
<dbReference type="Proteomes" id="UP000603234">
    <property type="component" value="Unassembled WGS sequence"/>
</dbReference>
<dbReference type="Gene3D" id="3.90.1150.10">
    <property type="entry name" value="Aspartate Aminotransferase, domain 1"/>
    <property type="match status" value="1"/>
</dbReference>
<dbReference type="InterPro" id="IPR005861">
    <property type="entry name" value="HisP_aminotrans"/>
</dbReference>
<dbReference type="EMBL" id="WJBC01000026">
    <property type="protein sequence ID" value="MBC3805371.1"/>
    <property type="molecule type" value="Genomic_DNA"/>
</dbReference>
<gene>
    <name evidence="9 11" type="primary">hisC</name>
    <name evidence="11" type="ORF">GH808_13185</name>
</gene>
<evidence type="ECO:0000256" key="8">
    <source>
        <dbReference type="ARBA" id="ARBA00023102"/>
    </source>
</evidence>
<evidence type="ECO:0000256" key="6">
    <source>
        <dbReference type="ARBA" id="ARBA00022679"/>
    </source>
</evidence>
<proteinExistence type="inferred from homology"/>
<keyword evidence="4 9" id="KW-0032">Aminotransferase</keyword>
<dbReference type="NCBIfam" id="TIGR01141">
    <property type="entry name" value="hisC"/>
    <property type="match status" value="1"/>
</dbReference>
<name>A0ABR6WXR9_9FIRM</name>
<evidence type="ECO:0000256" key="5">
    <source>
        <dbReference type="ARBA" id="ARBA00022605"/>
    </source>
</evidence>
<keyword evidence="5 9" id="KW-0028">Amino-acid biosynthesis</keyword>
<accession>A0ABR6WXR9</accession>
<dbReference type="InterPro" id="IPR015422">
    <property type="entry name" value="PyrdxlP-dep_Trfase_small"/>
</dbReference>
<dbReference type="Pfam" id="PF00155">
    <property type="entry name" value="Aminotran_1_2"/>
    <property type="match status" value="1"/>
</dbReference>
<evidence type="ECO:0000313" key="11">
    <source>
        <dbReference type="EMBL" id="MBC3805371.1"/>
    </source>
</evidence>
<comment type="pathway">
    <text evidence="9">Amino-acid biosynthesis; L-histidine biosynthesis; L-histidine from 5-phospho-alpha-D-ribose 1-diphosphate: step 7/9.</text>
</comment>
<evidence type="ECO:0000259" key="10">
    <source>
        <dbReference type="Pfam" id="PF00155"/>
    </source>
</evidence>
<feature type="modified residue" description="N6-(pyridoxal phosphate)lysine" evidence="9">
    <location>
        <position position="212"/>
    </location>
</feature>
<dbReference type="RefSeq" id="WP_186843261.1">
    <property type="nucleotide sequence ID" value="NZ_WJBC01000026.1"/>
</dbReference>
<keyword evidence="12" id="KW-1185">Reference proteome</keyword>
<feature type="domain" description="Aminotransferase class I/classII large" evidence="10">
    <location>
        <begin position="28"/>
        <end position="346"/>
    </location>
</feature>
<dbReference type="EC" id="2.6.1.9" evidence="9"/>
<organism evidence="11 12">
    <name type="scientific">Acetobacterium fimetarium</name>
    <dbReference type="NCBI Taxonomy" id="52691"/>
    <lineage>
        <taxon>Bacteria</taxon>
        <taxon>Bacillati</taxon>
        <taxon>Bacillota</taxon>
        <taxon>Clostridia</taxon>
        <taxon>Eubacteriales</taxon>
        <taxon>Eubacteriaceae</taxon>
        <taxon>Acetobacterium</taxon>
    </lineage>
</organism>
<dbReference type="InterPro" id="IPR004839">
    <property type="entry name" value="Aminotransferase_I/II_large"/>
</dbReference>
<evidence type="ECO:0000256" key="1">
    <source>
        <dbReference type="ARBA" id="ARBA00001933"/>
    </source>
</evidence>
<comment type="similarity">
    <text evidence="2 9">Belongs to the class-II pyridoxal-phosphate-dependent aminotransferase family. Histidinol-phosphate aminotransferase subfamily.</text>
</comment>
<reference evidence="11 12" key="1">
    <citation type="journal article" date="2020" name="mSystems">
        <title>Defining Genomic and Predicted Metabolic Features of the Acetobacterium Genus.</title>
        <authorList>
            <person name="Ross D.E."/>
            <person name="Marshall C.W."/>
            <person name="Gulliver D."/>
            <person name="May H.D."/>
            <person name="Norman R.S."/>
        </authorList>
    </citation>
    <scope>NUCLEOTIDE SEQUENCE [LARGE SCALE GENOMIC DNA]</scope>
    <source>
        <strain evidence="11 12">DSM 8238</strain>
    </source>
</reference>
<comment type="subunit">
    <text evidence="3 9">Homodimer.</text>
</comment>
<dbReference type="GO" id="GO:0004400">
    <property type="term" value="F:histidinol-phosphate transaminase activity"/>
    <property type="evidence" value="ECO:0007669"/>
    <property type="project" value="UniProtKB-EC"/>
</dbReference>
<dbReference type="InterPro" id="IPR015421">
    <property type="entry name" value="PyrdxlP-dep_Trfase_major"/>
</dbReference>
<keyword evidence="7 9" id="KW-0663">Pyridoxal phosphate</keyword>
<dbReference type="InterPro" id="IPR015424">
    <property type="entry name" value="PyrdxlP-dep_Trfase"/>
</dbReference>
<evidence type="ECO:0000256" key="3">
    <source>
        <dbReference type="ARBA" id="ARBA00011738"/>
    </source>
</evidence>